<evidence type="ECO:0000256" key="7">
    <source>
        <dbReference type="ARBA" id="ARBA00034101"/>
    </source>
</evidence>
<feature type="compositionally biased region" description="Polar residues" evidence="8">
    <location>
        <begin position="1"/>
        <end position="16"/>
    </location>
</feature>
<evidence type="ECO:0000256" key="4">
    <source>
        <dbReference type="ARBA" id="ARBA00022833"/>
    </source>
</evidence>
<feature type="region of interest" description="Disordered" evidence="8">
    <location>
        <begin position="263"/>
        <end position="455"/>
    </location>
</feature>
<dbReference type="Proteomes" id="UP000472264">
    <property type="component" value="Chromosome 16"/>
</dbReference>
<name>A0A665V3Q6_ECHNA</name>
<keyword evidence="5" id="KW-0770">Synapse</keyword>
<feature type="compositionally biased region" description="Polar residues" evidence="8">
    <location>
        <begin position="162"/>
        <end position="173"/>
    </location>
</feature>
<evidence type="ECO:0000256" key="6">
    <source>
        <dbReference type="ARBA" id="ARBA00023273"/>
    </source>
</evidence>
<dbReference type="Gene3D" id="3.30.40.10">
    <property type="entry name" value="Zinc/RING finger domain, C3HC4 (zinc finger)"/>
    <property type="match status" value="2"/>
</dbReference>
<dbReference type="PANTHER" id="PTHR14113:SF6">
    <property type="entry name" value="PROTEIN PICCOLO"/>
    <property type="match status" value="1"/>
</dbReference>
<reference evidence="10" key="1">
    <citation type="submission" date="2021-04" db="EMBL/GenBank/DDBJ databases">
        <authorList>
            <consortium name="Wellcome Sanger Institute Data Sharing"/>
        </authorList>
    </citation>
    <scope>NUCLEOTIDE SEQUENCE [LARGE SCALE GENOMIC DNA]</scope>
</reference>
<feature type="compositionally biased region" description="Low complexity" evidence="8">
    <location>
        <begin position="386"/>
        <end position="399"/>
    </location>
</feature>
<evidence type="ECO:0000256" key="8">
    <source>
        <dbReference type="SAM" id="MobiDB-lite"/>
    </source>
</evidence>
<protein>
    <recommendedName>
        <fullName evidence="9">Zinc finger piccolo-type domain-containing protein</fullName>
    </recommendedName>
</protein>
<dbReference type="GO" id="GO:0043226">
    <property type="term" value="C:organelle"/>
    <property type="evidence" value="ECO:0007669"/>
    <property type="project" value="UniProtKB-ARBA"/>
</dbReference>
<dbReference type="SUPFAM" id="SSF57903">
    <property type="entry name" value="FYVE/PHD zinc finger"/>
    <property type="match status" value="2"/>
</dbReference>
<keyword evidence="2" id="KW-0677">Repeat</keyword>
<feature type="compositionally biased region" description="Basic and acidic residues" evidence="8">
    <location>
        <begin position="414"/>
        <end position="431"/>
    </location>
</feature>
<feature type="compositionally biased region" description="Polar residues" evidence="8">
    <location>
        <begin position="69"/>
        <end position="99"/>
    </location>
</feature>
<feature type="compositionally biased region" description="Polar residues" evidence="8">
    <location>
        <begin position="270"/>
        <end position="284"/>
    </location>
</feature>
<evidence type="ECO:0000256" key="3">
    <source>
        <dbReference type="ARBA" id="ARBA00022771"/>
    </source>
</evidence>
<evidence type="ECO:0000256" key="1">
    <source>
        <dbReference type="ARBA" id="ARBA00022723"/>
    </source>
</evidence>
<evidence type="ECO:0000313" key="11">
    <source>
        <dbReference type="Proteomes" id="UP000472264"/>
    </source>
</evidence>
<reference evidence="10" key="3">
    <citation type="submission" date="2025-09" db="UniProtKB">
        <authorList>
            <consortium name="Ensembl"/>
        </authorList>
    </citation>
    <scope>IDENTIFICATION</scope>
</reference>
<keyword evidence="6" id="KW-0966">Cell projection</keyword>
<feature type="region of interest" description="Disordered" evidence="8">
    <location>
        <begin position="1"/>
        <end position="123"/>
    </location>
</feature>
<evidence type="ECO:0000256" key="5">
    <source>
        <dbReference type="ARBA" id="ARBA00023018"/>
    </source>
</evidence>
<dbReference type="InterPro" id="IPR011011">
    <property type="entry name" value="Znf_FYVE_PHD"/>
</dbReference>
<feature type="compositionally biased region" description="Polar residues" evidence="8">
    <location>
        <begin position="436"/>
        <end position="453"/>
    </location>
</feature>
<reference evidence="10" key="2">
    <citation type="submission" date="2025-08" db="UniProtKB">
        <authorList>
            <consortium name="Ensembl"/>
        </authorList>
    </citation>
    <scope>IDENTIFICATION</scope>
</reference>
<evidence type="ECO:0000313" key="10">
    <source>
        <dbReference type="Ensembl" id="ENSENLP00000026245.1"/>
    </source>
</evidence>
<feature type="region of interest" description="Disordered" evidence="8">
    <location>
        <begin position="138"/>
        <end position="196"/>
    </location>
</feature>
<feature type="compositionally biased region" description="Basic and acidic residues" evidence="8">
    <location>
        <begin position="286"/>
        <end position="309"/>
    </location>
</feature>
<dbReference type="InterPro" id="IPR008899">
    <property type="entry name" value="Znf_piccolo"/>
</dbReference>
<keyword evidence="3" id="KW-0863">Zinc-finger</keyword>
<evidence type="ECO:0000256" key="2">
    <source>
        <dbReference type="ARBA" id="ARBA00022737"/>
    </source>
</evidence>
<evidence type="ECO:0000259" key="9">
    <source>
        <dbReference type="Pfam" id="PF05715"/>
    </source>
</evidence>
<sequence length="508" mass="53864">MKNPTSNKMSSSQIQTPVKKEMSAPGSPQKIPPASAKVPAKSEAIQGTEHQKQSSSASAQKMTPDTHRSSGSPKPDQANQTGGKQSSATAAPKQESGSLFGSGGAKTEAAKPQESVTGKMFGFGSSIFSSASTLIASAVQDEPKTTPPVSPKMQNTKDTKSPSKPQQSLQTKLPTAIQPKAEKAPSEPPKQASACPVISKGGPSTCPLCKLEINVGSKDPPNYHTCTECKNTVCNQCGFNPMPNVKEWLCLNCQMQRALGVSEPPGTPQMKPQSSPNKVTTPANTLKKETPPTDKAQKKETPTPTKIKEASAPGSPQRKAQQQTMGEVMKGPEIQKQVSPAFGQKTPRVDQKTGPQKPSEETGQAGRKQSHSMSAPAQVSPKLSAVPKSSPKTTPSVSPNMSPAREPKTVAQKPEQEKKPEEIHLTKEDKTPSQPPKTATVSQKLPNSGQSTCPLCKDELNIDPKDPPNYNTCTECKTTVCNQCGFTPMPIGEVSGGHQCLQGQMFFP</sequence>
<dbReference type="PANTHER" id="PTHR14113">
    <property type="entry name" value="PICCOLO/BASSOON"/>
    <property type="match status" value="1"/>
</dbReference>
<keyword evidence="4" id="KW-0862">Zinc</keyword>
<dbReference type="OMA" id="CIVIDST"/>
<proteinExistence type="predicted"/>
<dbReference type="GO" id="GO:0008270">
    <property type="term" value="F:zinc ion binding"/>
    <property type="evidence" value="ECO:0007669"/>
    <property type="project" value="UniProtKB-KW"/>
</dbReference>
<dbReference type="Pfam" id="PF05715">
    <property type="entry name" value="zf-piccolo"/>
    <property type="match status" value="2"/>
</dbReference>
<accession>A0A665V3Q6</accession>
<dbReference type="InterPro" id="IPR013083">
    <property type="entry name" value="Znf_RING/FYVE/PHD"/>
</dbReference>
<comment type="subcellular location">
    <subcellularLocation>
        <location evidence="7">Presynaptic active zone</location>
    </subcellularLocation>
</comment>
<keyword evidence="11" id="KW-1185">Reference proteome</keyword>
<dbReference type="InParanoid" id="A0A665V3Q6"/>
<dbReference type="InterPro" id="IPR052098">
    <property type="entry name" value="Presynaptic_Scaffold_Bsn/Pclo"/>
</dbReference>
<keyword evidence="1" id="KW-0479">Metal-binding</keyword>
<dbReference type="AlphaFoldDB" id="A0A665V3Q6"/>
<organism evidence="10 11">
    <name type="scientific">Echeneis naucrates</name>
    <name type="common">Live sharksucker</name>
    <dbReference type="NCBI Taxonomy" id="173247"/>
    <lineage>
        <taxon>Eukaryota</taxon>
        <taxon>Metazoa</taxon>
        <taxon>Chordata</taxon>
        <taxon>Craniata</taxon>
        <taxon>Vertebrata</taxon>
        <taxon>Euteleostomi</taxon>
        <taxon>Actinopterygii</taxon>
        <taxon>Neopterygii</taxon>
        <taxon>Teleostei</taxon>
        <taxon>Neoteleostei</taxon>
        <taxon>Acanthomorphata</taxon>
        <taxon>Carangaria</taxon>
        <taxon>Carangiformes</taxon>
        <taxon>Echeneidae</taxon>
        <taxon>Echeneis</taxon>
    </lineage>
</organism>
<dbReference type="Ensembl" id="ENSENLT00000027066.1">
    <property type="protein sequence ID" value="ENSENLP00000026245.1"/>
    <property type="gene ID" value="ENSENLG00000011819.1"/>
</dbReference>
<feature type="domain" description="Zinc finger piccolo-type" evidence="9">
    <location>
        <begin position="452"/>
        <end position="505"/>
    </location>
</feature>
<dbReference type="GO" id="GO:0048786">
    <property type="term" value="C:presynaptic active zone"/>
    <property type="evidence" value="ECO:0007669"/>
    <property type="project" value="UniProtKB-SubCell"/>
</dbReference>
<feature type="domain" description="Zinc finger piccolo-type" evidence="9">
    <location>
        <begin position="205"/>
        <end position="259"/>
    </location>
</feature>